<organism evidence="2 3">
    <name type="scientific">Mogibacterium pumilum</name>
    <dbReference type="NCBI Taxonomy" id="86332"/>
    <lineage>
        <taxon>Bacteria</taxon>
        <taxon>Bacillati</taxon>
        <taxon>Bacillota</taxon>
        <taxon>Clostridia</taxon>
        <taxon>Peptostreptococcales</taxon>
        <taxon>Anaerovoracaceae</taxon>
        <taxon>Mogibacterium</taxon>
    </lineage>
</organism>
<reference evidence="3" key="1">
    <citation type="submission" date="2016-05" db="EMBL/GenBank/DDBJ databases">
        <authorList>
            <person name="Holder M.E."/>
            <person name="Ajami N.J."/>
            <person name="Petrosino J.F."/>
        </authorList>
    </citation>
    <scope>NUCLEOTIDE SEQUENCE [LARGE SCALE GENOMIC DNA]</scope>
    <source>
        <strain evidence="3">ATCC 700696</strain>
    </source>
</reference>
<dbReference type="RefSeq" id="WP_094234531.1">
    <property type="nucleotide sequence ID" value="NZ_CP016199.1"/>
</dbReference>
<dbReference type="AlphaFoldDB" id="A0A223ATM1"/>
<protein>
    <submittedName>
        <fullName evidence="2">Uncharacterized protein</fullName>
    </submittedName>
</protein>
<evidence type="ECO:0000313" key="3">
    <source>
        <dbReference type="Proteomes" id="UP000214689"/>
    </source>
</evidence>
<feature type="signal peptide" evidence="1">
    <location>
        <begin position="1"/>
        <end position="19"/>
    </location>
</feature>
<keyword evidence="1" id="KW-0732">Signal</keyword>
<proteinExistence type="predicted"/>
<dbReference type="Proteomes" id="UP000214689">
    <property type="component" value="Chromosome"/>
</dbReference>
<feature type="chain" id="PRO_5038488547" evidence="1">
    <location>
        <begin position="20"/>
        <end position="155"/>
    </location>
</feature>
<sequence>MMKKLLITLLTVTISLSFASCGNTSKKAKSTPKLTKKDFVGIWDGSAVIDSNGSYPKDYEKGKKVYSDNIGLILNYLEFEDENRASFYIMDKQYHGTWELKGNSIALTIEEAKQISEDESDLLQPGSVLEFEFDSDNKRILHKLDSGAMFVYEKK</sequence>
<evidence type="ECO:0000256" key="1">
    <source>
        <dbReference type="SAM" id="SignalP"/>
    </source>
</evidence>
<evidence type="ECO:0000313" key="2">
    <source>
        <dbReference type="EMBL" id="ASS38291.1"/>
    </source>
</evidence>
<dbReference type="EMBL" id="CP016199">
    <property type="protein sequence ID" value="ASS38291.1"/>
    <property type="molecule type" value="Genomic_DNA"/>
</dbReference>
<gene>
    <name evidence="2" type="ORF">AXF17_07705</name>
</gene>
<accession>A0A223ATM1</accession>
<name>A0A223ATM1_9FIRM</name>
<keyword evidence="3" id="KW-1185">Reference proteome</keyword>
<dbReference type="PROSITE" id="PS51257">
    <property type="entry name" value="PROKAR_LIPOPROTEIN"/>
    <property type="match status" value="1"/>
</dbReference>